<comment type="caution">
    <text evidence="2">The sequence shown here is derived from an EMBL/GenBank/DDBJ whole genome shotgun (WGS) entry which is preliminary data.</text>
</comment>
<proteinExistence type="predicted"/>
<evidence type="ECO:0000259" key="1">
    <source>
        <dbReference type="Pfam" id="PF18593"/>
    </source>
</evidence>
<evidence type="ECO:0000313" key="2">
    <source>
        <dbReference type="EMBL" id="MDX8303221.1"/>
    </source>
</evidence>
<gene>
    <name evidence="2" type="ORF">RMR22_13255</name>
</gene>
<feature type="domain" description="CdiI immunity protein" evidence="1">
    <location>
        <begin position="8"/>
        <end position="93"/>
    </location>
</feature>
<dbReference type="Pfam" id="PF18593">
    <property type="entry name" value="CdiI_2"/>
    <property type="match status" value="1"/>
</dbReference>
<reference evidence="2" key="1">
    <citation type="journal article" date="2023" name="Phytobiomes J">
        <title>Deciphering the key players within the bacterial microbiota associated with aerial crown gall tumors on rhododendron: Insights into the gallobiome.</title>
        <authorList>
            <person name="Kuzmanovic N."/>
            <person name="Nesme J."/>
            <person name="Wolf J."/>
            <person name="Neumann-Schaal M."/>
            <person name="Petersen J."/>
            <person name="Fernandez-Gnecco G."/>
            <person name="Sproeer C."/>
            <person name="Bunk B."/>
            <person name="Overmann J."/>
            <person name="Sorensen S.J."/>
            <person name="Idczak E."/>
            <person name="Smalla K."/>
        </authorList>
    </citation>
    <scope>NUCLEOTIDE SEQUENCE</scope>
    <source>
        <strain evidence="2">Rho-11.1</strain>
    </source>
</reference>
<dbReference type="RefSeq" id="WP_103584773.1">
    <property type="nucleotide sequence ID" value="NZ_CP192781.1"/>
</dbReference>
<sequence>MNTTDDDFPALSGLLGNYFHQDMDLEFDSEAEAIADYANVTAEPRKRQLLDDMAAFMERYHNDLEGELSRRYQLDVGPHPTGQTVPEFFEMIRR</sequence>
<dbReference type="AlphaFoldDB" id="A0AAW9FJ87"/>
<organism evidence="2">
    <name type="scientific">Agrobacterium rosae</name>
    <dbReference type="NCBI Taxonomy" id="1972867"/>
    <lineage>
        <taxon>Bacteria</taxon>
        <taxon>Pseudomonadati</taxon>
        <taxon>Pseudomonadota</taxon>
        <taxon>Alphaproteobacteria</taxon>
        <taxon>Hyphomicrobiales</taxon>
        <taxon>Rhizobiaceae</taxon>
        <taxon>Rhizobium/Agrobacterium group</taxon>
        <taxon>Agrobacterium</taxon>
    </lineage>
</organism>
<protein>
    <submittedName>
        <fullName evidence="2">Contact-dependent growth inhibition system immunity protein</fullName>
    </submittedName>
</protein>
<accession>A0AAW9FJ87</accession>
<dbReference type="InterPro" id="IPR041129">
    <property type="entry name" value="CdiI_2"/>
</dbReference>
<name>A0AAW9FJ87_9HYPH</name>
<dbReference type="EMBL" id="JAVRAF010000003">
    <property type="protein sequence ID" value="MDX8303221.1"/>
    <property type="molecule type" value="Genomic_DNA"/>
</dbReference>